<sequence length="322" mass="34426">MASEIDNVPDSGIVGPVDATKYPRYTEPSTFARLPRISEVPGADVRIVGVPFDSGVSYRPGARFGPSHVRAASKLLRPFNPALGVNPFITQQVADCGDVAVNPFDIEEAIAGIDTAMTDLRKDGSTVLTIGGDHTIALPILRSLARDHGPVAVLHFDAHLDTWDTYFGAPYTHGTPFRRASEEGLIDMERSLHMGIRGPLYSKTDLEDDAVLGFQVIRSDDYEFDGVTSIVERMRKRLAGGPVYVSVDIDVLDPAHAPGTGTPEAGGLTSRELLNTLRGLVGLDVVGADIVEVAPAYDHAEMTGIAAAHVGYELLSVLAANR</sequence>
<dbReference type="OrthoDB" id="9788689at2"/>
<dbReference type="eggNOG" id="COG0010">
    <property type="taxonomic scope" value="Bacteria"/>
</dbReference>
<reference evidence="6" key="1">
    <citation type="submission" date="2014-05" db="EMBL/GenBank/DDBJ databases">
        <title>Genome sequence of Mycobacterium aromaticivorans strain JS19b1T (= DSM 45407T).</title>
        <authorList>
            <person name="Kwak Y."/>
            <person name="Park G.-S."/>
            <person name="Li Q.X."/>
            <person name="Lee S.-E."/>
            <person name="Shin J.-H."/>
        </authorList>
    </citation>
    <scope>NUCLEOTIDE SEQUENCE [LARGE SCALE GENOMIC DNA]</scope>
    <source>
        <strain evidence="6">JS19b1</strain>
    </source>
</reference>
<feature type="binding site" evidence="4">
    <location>
        <position position="250"/>
    </location>
    <ligand>
        <name>Mn(2+)</name>
        <dbReference type="ChEBI" id="CHEBI:29035"/>
        <label>1</label>
    </ligand>
</feature>
<comment type="caution">
    <text evidence="6">The sequence shown here is derived from an EMBL/GenBank/DDBJ whole genome shotgun (WGS) entry which is preliminary data.</text>
</comment>
<dbReference type="PIRSF" id="PIRSF036979">
    <property type="entry name" value="Arginase"/>
    <property type="match status" value="1"/>
</dbReference>
<feature type="binding site" evidence="4">
    <location>
        <position position="159"/>
    </location>
    <ligand>
        <name>Mn(2+)</name>
        <dbReference type="ChEBI" id="CHEBI:29035"/>
        <label>1</label>
    </ligand>
</feature>
<dbReference type="RefSeq" id="WP_036344735.1">
    <property type="nucleotide sequence ID" value="NZ_JALN02000001.1"/>
</dbReference>
<dbReference type="STRING" id="1440774.Y900_023885"/>
<feature type="binding site" evidence="4">
    <location>
        <position position="161"/>
    </location>
    <ligand>
        <name>Mn(2+)</name>
        <dbReference type="ChEBI" id="CHEBI:29035"/>
        <label>1</label>
    </ligand>
</feature>
<evidence type="ECO:0000256" key="3">
    <source>
        <dbReference type="ARBA" id="ARBA00022801"/>
    </source>
</evidence>
<protein>
    <submittedName>
        <fullName evidence="6">Agmatinase</fullName>
    </submittedName>
</protein>
<gene>
    <name evidence="6" type="ORF">Y900_023885</name>
</gene>
<comment type="similarity">
    <text evidence="1">Belongs to the arginase family. Agmatinase subfamily.</text>
</comment>
<dbReference type="InterPro" id="IPR006035">
    <property type="entry name" value="Ureohydrolase"/>
</dbReference>
<dbReference type="Pfam" id="PF00491">
    <property type="entry name" value="Arginase"/>
    <property type="match status" value="1"/>
</dbReference>
<keyword evidence="2 4" id="KW-0479">Metal-binding</keyword>
<dbReference type="PROSITE" id="PS01053">
    <property type="entry name" value="ARGINASE_1"/>
    <property type="match status" value="1"/>
</dbReference>
<dbReference type="CDD" id="cd11592">
    <property type="entry name" value="Agmatinase_PAH"/>
    <property type="match status" value="1"/>
</dbReference>
<evidence type="ECO:0000313" key="7">
    <source>
        <dbReference type="Proteomes" id="UP000022835"/>
    </source>
</evidence>
<dbReference type="EMBL" id="JALN02000001">
    <property type="protein sequence ID" value="KDF01888.1"/>
    <property type="molecule type" value="Genomic_DNA"/>
</dbReference>
<feature type="binding site" evidence="4">
    <location>
        <position position="248"/>
    </location>
    <ligand>
        <name>Mn(2+)</name>
        <dbReference type="ChEBI" id="CHEBI:29035"/>
        <label>1</label>
    </ligand>
</feature>
<dbReference type="PANTHER" id="PTHR11358">
    <property type="entry name" value="ARGINASE/AGMATINASE"/>
    <property type="match status" value="1"/>
</dbReference>
<proteinExistence type="inferred from homology"/>
<feature type="binding site" evidence="4">
    <location>
        <position position="157"/>
    </location>
    <ligand>
        <name>Mn(2+)</name>
        <dbReference type="ChEBI" id="CHEBI:29035"/>
        <label>1</label>
    </ligand>
</feature>
<keyword evidence="4" id="KW-0464">Manganese</keyword>
<dbReference type="PANTHER" id="PTHR11358:SF26">
    <property type="entry name" value="GUANIDINO ACID HYDROLASE, MITOCHONDRIAL"/>
    <property type="match status" value="1"/>
</dbReference>
<evidence type="ECO:0000313" key="6">
    <source>
        <dbReference type="EMBL" id="KDF01888.1"/>
    </source>
</evidence>
<dbReference type="GO" id="GO:0008783">
    <property type="term" value="F:agmatinase activity"/>
    <property type="evidence" value="ECO:0007669"/>
    <property type="project" value="TreeGrafter"/>
</dbReference>
<dbReference type="Gene3D" id="3.40.800.10">
    <property type="entry name" value="Ureohydrolase domain"/>
    <property type="match status" value="1"/>
</dbReference>
<evidence type="ECO:0000256" key="5">
    <source>
        <dbReference type="RuleBase" id="RU003684"/>
    </source>
</evidence>
<accession>A0A064CSV4</accession>
<dbReference type="AlphaFoldDB" id="A0A064CSV4"/>
<evidence type="ECO:0000256" key="2">
    <source>
        <dbReference type="ARBA" id="ARBA00022723"/>
    </source>
</evidence>
<dbReference type="SUPFAM" id="SSF52768">
    <property type="entry name" value="Arginase/deacetylase"/>
    <property type="match status" value="1"/>
</dbReference>
<dbReference type="InterPro" id="IPR023696">
    <property type="entry name" value="Ureohydrolase_dom_sf"/>
</dbReference>
<comment type="cofactor">
    <cofactor evidence="4">
        <name>Mn(2+)</name>
        <dbReference type="ChEBI" id="CHEBI:29035"/>
    </cofactor>
    <text evidence="4">Binds 2 manganese ions per subunit.</text>
</comment>
<dbReference type="GO" id="GO:0033389">
    <property type="term" value="P:putrescine biosynthetic process from arginine, via agmatine"/>
    <property type="evidence" value="ECO:0007669"/>
    <property type="project" value="TreeGrafter"/>
</dbReference>
<dbReference type="InterPro" id="IPR005925">
    <property type="entry name" value="Agmatinase-rel"/>
</dbReference>
<dbReference type="NCBIfam" id="TIGR01230">
    <property type="entry name" value="agmatinase"/>
    <property type="match status" value="1"/>
</dbReference>
<dbReference type="GO" id="GO:0046872">
    <property type="term" value="F:metal ion binding"/>
    <property type="evidence" value="ECO:0007669"/>
    <property type="project" value="UniProtKB-KW"/>
</dbReference>
<keyword evidence="7" id="KW-1185">Reference proteome</keyword>
<feature type="binding site" evidence="4">
    <location>
        <position position="134"/>
    </location>
    <ligand>
        <name>Mn(2+)</name>
        <dbReference type="ChEBI" id="CHEBI:29035"/>
        <label>1</label>
    </ligand>
</feature>
<organism evidence="6 7">
    <name type="scientific">Mycolicibacterium aromaticivorans JS19b1 = JCM 16368</name>
    <dbReference type="NCBI Taxonomy" id="1440774"/>
    <lineage>
        <taxon>Bacteria</taxon>
        <taxon>Bacillati</taxon>
        <taxon>Actinomycetota</taxon>
        <taxon>Actinomycetes</taxon>
        <taxon>Mycobacteriales</taxon>
        <taxon>Mycobacteriaceae</taxon>
        <taxon>Mycolicibacterium</taxon>
    </lineage>
</organism>
<dbReference type="PRINTS" id="PR00116">
    <property type="entry name" value="ARGINASE"/>
</dbReference>
<evidence type="ECO:0000256" key="1">
    <source>
        <dbReference type="ARBA" id="ARBA00009227"/>
    </source>
</evidence>
<evidence type="ECO:0000256" key="4">
    <source>
        <dbReference type="PIRSR" id="PIRSR036979-1"/>
    </source>
</evidence>
<dbReference type="Proteomes" id="UP000022835">
    <property type="component" value="Unassembled WGS sequence"/>
</dbReference>
<name>A0A064CSV4_9MYCO</name>
<keyword evidence="3 5" id="KW-0378">Hydrolase</keyword>
<dbReference type="InterPro" id="IPR020855">
    <property type="entry name" value="Ureohydrolase_Mn_BS"/>
</dbReference>
<dbReference type="PROSITE" id="PS51409">
    <property type="entry name" value="ARGINASE_2"/>
    <property type="match status" value="1"/>
</dbReference>